<dbReference type="GO" id="GO:0043531">
    <property type="term" value="F:ADP binding"/>
    <property type="evidence" value="ECO:0007669"/>
    <property type="project" value="InterPro"/>
</dbReference>
<reference evidence="3" key="1">
    <citation type="submission" date="2021-01" db="EMBL/GenBank/DDBJ databases">
        <title>Whole genome shotgun sequence of Actinoplanes ferrugineus NBRC 15555.</title>
        <authorList>
            <person name="Komaki H."/>
            <person name="Tamura T."/>
        </authorList>
    </citation>
    <scope>NUCLEOTIDE SEQUENCE</scope>
    <source>
        <strain evidence="3">NBRC 15555</strain>
    </source>
</reference>
<dbReference type="InterPro" id="IPR010982">
    <property type="entry name" value="Lambda_DNA-bd_dom_sf"/>
</dbReference>
<keyword evidence="4" id="KW-1185">Reference proteome</keyword>
<dbReference type="PRINTS" id="PR00364">
    <property type="entry name" value="DISEASERSIST"/>
</dbReference>
<dbReference type="PANTHER" id="PTHR47691">
    <property type="entry name" value="REGULATOR-RELATED"/>
    <property type="match status" value="1"/>
</dbReference>
<dbReference type="CDD" id="cd00093">
    <property type="entry name" value="HTH_XRE"/>
    <property type="match status" value="1"/>
</dbReference>
<evidence type="ECO:0000313" key="3">
    <source>
        <dbReference type="EMBL" id="GIE16671.1"/>
    </source>
</evidence>
<sequence length="933" mass="99130">MSLADRYDPVRAARVHLGQQLRRLRGDAHLTQRQVAAAVKGGGSTVSDLERGAGSRVPGEGLVIRYIEICIEAMAAPATVRQARRDSLIDEYRNLARLIEYDRENRRSRGRGSDVIESLPRDVPVFFGRESEMSRLLGAAHERPGAIPIHLIEGMPGVGKTALAVHAAHELSRHFPGGTVFLSLNTHAPGRAAVSTTDALATLLIADGVESAAVAPTIEGRAALWRHRTVRRRLLLVLDDAASFAQIEPLLPADGRALVLVTSRHRLGAPSGVTVELAPMAGRSARQLIAGVADLPRVDEAQLDALAAHCGGLPLALGIVAGWVRAHPAVPVSDMLRRLGGAEGRALTVRDGSRTVVAAFEVSYASLPPTARRTFRLLGAHPGQDIDVYGASALIGATVGAARADLNELFERHLIEEPTLGRYRMHDLVAEYAADRAAAEPETGLALRRLSTHYQQTAPIANGLLNARKAATDARRPDLTDRRTALTWLRSERPNVLALMRSQASSGDHAELVGMSVAYASFLRQYGPWDQAAAVYRSAVAAARAIGDRHAEATALFTLAAVQRAADEYRPAADNFLAALAGYEDFADATGVARAHAGLGAVLWRIGEVVEADRHLTAAVEAARRVPGCDAEGEALTELGLFRMMGDRYDEAAALLADAANRQEQAGDSLGAALAWRALGNTYYLSDRYPQARAALSRALAIFEELEHPAGKALALLGLGGVQRLAGDYQPAQSALIQAIELFREISKPSSEAQAMSELGALLGSVGRAEEGEFILRAATAIYRAIDDRFGVAAALNQLGEVLRRRGDLAGAREVLRQAGDLYAELDDRLGSAAVANVDAAVLLDAGAPDRARQRYEDGLGAAESIGNPLETALAHEGLGRSGLMLGDPGALEHLRTAVAIFTRIGAAEASRVTELLADLGDRRSGPAGPLMV</sequence>
<dbReference type="RefSeq" id="WP_203822992.1">
    <property type="nucleotide sequence ID" value="NZ_BAAABP010000010.1"/>
</dbReference>
<dbReference type="SUPFAM" id="SSF47413">
    <property type="entry name" value="lambda repressor-like DNA-binding domains"/>
    <property type="match status" value="1"/>
</dbReference>
<gene>
    <name evidence="3" type="ORF">Afe05nite_85110</name>
</gene>
<protein>
    <submittedName>
        <fullName evidence="3">ATPase</fullName>
    </submittedName>
</protein>
<dbReference type="Proteomes" id="UP000598174">
    <property type="component" value="Unassembled WGS sequence"/>
</dbReference>
<dbReference type="GO" id="GO:0003677">
    <property type="term" value="F:DNA binding"/>
    <property type="evidence" value="ECO:0007669"/>
    <property type="project" value="InterPro"/>
</dbReference>
<dbReference type="PROSITE" id="PS50005">
    <property type="entry name" value="TPR"/>
    <property type="match status" value="1"/>
</dbReference>
<accession>A0A919JGA4</accession>
<dbReference type="InterPro" id="IPR027417">
    <property type="entry name" value="P-loop_NTPase"/>
</dbReference>
<dbReference type="Pfam" id="PF13191">
    <property type="entry name" value="AAA_16"/>
    <property type="match status" value="1"/>
</dbReference>
<dbReference type="Gene3D" id="1.10.260.40">
    <property type="entry name" value="lambda repressor-like DNA-binding domains"/>
    <property type="match status" value="1"/>
</dbReference>
<dbReference type="PROSITE" id="PS50943">
    <property type="entry name" value="HTH_CROC1"/>
    <property type="match status" value="1"/>
</dbReference>
<evidence type="ECO:0000256" key="1">
    <source>
        <dbReference type="PROSITE-ProRule" id="PRU00339"/>
    </source>
</evidence>
<evidence type="ECO:0000259" key="2">
    <source>
        <dbReference type="PROSITE" id="PS50943"/>
    </source>
</evidence>
<feature type="domain" description="HTH cro/C1-type" evidence="2">
    <location>
        <begin position="21"/>
        <end position="52"/>
    </location>
</feature>
<dbReference type="AlphaFoldDB" id="A0A919JGA4"/>
<dbReference type="Gene3D" id="3.40.50.300">
    <property type="entry name" value="P-loop containing nucleotide triphosphate hydrolases"/>
    <property type="match status" value="1"/>
</dbReference>
<dbReference type="Pfam" id="PF13560">
    <property type="entry name" value="HTH_31"/>
    <property type="match status" value="1"/>
</dbReference>
<dbReference type="SUPFAM" id="SSF48452">
    <property type="entry name" value="TPR-like"/>
    <property type="match status" value="2"/>
</dbReference>
<name>A0A919JGA4_9ACTN</name>
<dbReference type="InterPro" id="IPR019734">
    <property type="entry name" value="TPR_rpt"/>
</dbReference>
<dbReference type="InterPro" id="IPR001387">
    <property type="entry name" value="Cro/C1-type_HTH"/>
</dbReference>
<dbReference type="SUPFAM" id="SSF52540">
    <property type="entry name" value="P-loop containing nucleoside triphosphate hydrolases"/>
    <property type="match status" value="1"/>
</dbReference>
<dbReference type="InterPro" id="IPR041664">
    <property type="entry name" value="AAA_16"/>
</dbReference>
<evidence type="ECO:0000313" key="4">
    <source>
        <dbReference type="Proteomes" id="UP000598174"/>
    </source>
</evidence>
<keyword evidence="1" id="KW-0802">TPR repeat</keyword>
<organism evidence="3 4">
    <name type="scientific">Paractinoplanes ferrugineus</name>
    <dbReference type="NCBI Taxonomy" id="113564"/>
    <lineage>
        <taxon>Bacteria</taxon>
        <taxon>Bacillati</taxon>
        <taxon>Actinomycetota</taxon>
        <taxon>Actinomycetes</taxon>
        <taxon>Micromonosporales</taxon>
        <taxon>Micromonosporaceae</taxon>
        <taxon>Paractinoplanes</taxon>
    </lineage>
</organism>
<comment type="caution">
    <text evidence="3">The sequence shown here is derived from an EMBL/GenBank/DDBJ whole genome shotgun (WGS) entry which is preliminary data.</text>
</comment>
<dbReference type="SMART" id="SM00028">
    <property type="entry name" value="TPR"/>
    <property type="match status" value="6"/>
</dbReference>
<proteinExistence type="predicted"/>
<dbReference type="EMBL" id="BOMM01000095">
    <property type="protein sequence ID" value="GIE16671.1"/>
    <property type="molecule type" value="Genomic_DNA"/>
</dbReference>
<dbReference type="Gene3D" id="1.25.40.10">
    <property type="entry name" value="Tetratricopeptide repeat domain"/>
    <property type="match status" value="2"/>
</dbReference>
<dbReference type="Pfam" id="PF13424">
    <property type="entry name" value="TPR_12"/>
    <property type="match status" value="2"/>
</dbReference>
<dbReference type="PANTHER" id="PTHR47691:SF3">
    <property type="entry name" value="HTH-TYPE TRANSCRIPTIONAL REGULATOR RV0890C-RELATED"/>
    <property type="match status" value="1"/>
</dbReference>
<dbReference type="InterPro" id="IPR011990">
    <property type="entry name" value="TPR-like_helical_dom_sf"/>
</dbReference>
<feature type="repeat" description="TPR" evidence="1">
    <location>
        <begin position="673"/>
        <end position="706"/>
    </location>
</feature>